<dbReference type="RefSeq" id="WP_271149204.1">
    <property type="nucleotide sequence ID" value="NZ_CP115859.1"/>
</dbReference>
<dbReference type="Proteomes" id="UP001210978">
    <property type="component" value="Chromosome"/>
</dbReference>
<dbReference type="EMBL" id="CP115859">
    <property type="protein sequence ID" value="WBV60894.1"/>
    <property type="molecule type" value="Genomic_DNA"/>
</dbReference>
<reference evidence="1 2" key="1">
    <citation type="submission" date="2023-01" db="EMBL/GenBank/DDBJ databases">
        <title>Complete genome of Chryseobacterium camelliae VAN22-5A.</title>
        <authorList>
            <person name="Zong G."/>
            <person name="Cao G."/>
        </authorList>
    </citation>
    <scope>NUCLEOTIDE SEQUENCE [LARGE SCALE GENOMIC DNA]</scope>
    <source>
        <strain evidence="1 2">VAN22-5A</strain>
    </source>
</reference>
<proteinExistence type="predicted"/>
<sequence length="130" mass="15624">MKYITNFRIVFVLIAKPFFAVCKARKEDEKVKIWAKKESQNFQILDEYVDDGDFGYEIYTEPKQMVSWDTTYGQLEASGFVEAYFANYGTKYLRFKYPVRIEGILPFRIFFPQKDRDIQILRFILKQKKL</sequence>
<gene>
    <name evidence="1" type="ORF">PFY12_01950</name>
</gene>
<organism evidence="1 2">
    <name type="scientific">Chryseobacterium camelliae</name>
    <dbReference type="NCBI Taxonomy" id="1265445"/>
    <lineage>
        <taxon>Bacteria</taxon>
        <taxon>Pseudomonadati</taxon>
        <taxon>Bacteroidota</taxon>
        <taxon>Flavobacteriia</taxon>
        <taxon>Flavobacteriales</taxon>
        <taxon>Weeksellaceae</taxon>
        <taxon>Chryseobacterium group</taxon>
        <taxon>Chryseobacterium</taxon>
    </lineage>
</organism>
<evidence type="ECO:0000313" key="2">
    <source>
        <dbReference type="Proteomes" id="UP001210978"/>
    </source>
</evidence>
<keyword evidence="2" id="KW-1185">Reference proteome</keyword>
<evidence type="ECO:0000313" key="1">
    <source>
        <dbReference type="EMBL" id="WBV60894.1"/>
    </source>
</evidence>
<accession>A0ABY7QNI0</accession>
<name>A0ABY7QNI0_9FLAO</name>
<protein>
    <submittedName>
        <fullName evidence="1">Uncharacterized protein</fullName>
    </submittedName>
</protein>